<accession>A0A218P498</accession>
<comment type="similarity">
    <text evidence="2">Belongs to the UPF0104 family.</text>
</comment>
<feature type="transmembrane region" description="Helical" evidence="7">
    <location>
        <begin position="241"/>
        <end position="261"/>
    </location>
</feature>
<evidence type="ECO:0000256" key="4">
    <source>
        <dbReference type="ARBA" id="ARBA00022692"/>
    </source>
</evidence>
<dbReference type="AlphaFoldDB" id="A0A218P498"/>
<dbReference type="InterPro" id="IPR022791">
    <property type="entry name" value="L-PG_synthase/AglD"/>
</dbReference>
<dbReference type="Pfam" id="PF03706">
    <property type="entry name" value="LPG_synthase_TM"/>
    <property type="match status" value="1"/>
</dbReference>
<dbReference type="Proteomes" id="UP000197156">
    <property type="component" value="Chromosome"/>
</dbReference>
<evidence type="ECO:0008006" key="10">
    <source>
        <dbReference type="Google" id="ProtNLM"/>
    </source>
</evidence>
<keyword evidence="4 7" id="KW-0812">Transmembrane</keyword>
<reference evidence="8 9" key="1">
    <citation type="submission" date="2016-03" db="EMBL/GenBank/DDBJ databases">
        <title>Complete genome sequence of Thermococcus celer.</title>
        <authorList>
            <person name="Oger P.M."/>
        </authorList>
    </citation>
    <scope>NUCLEOTIDE SEQUENCE [LARGE SCALE GENOMIC DNA]</scope>
    <source>
        <strain evidence="8 9">Vu 13</strain>
    </source>
</reference>
<sequence length="293" mass="31861">MLGSIATSARQYFSLVGTVSPRYLALAFLTYYVSVLLYGIRWKLVLNGVGRDAPLGELVKAILASIFINNVTPMSRSGGELLRMAWVSRRAMVPTGVSAVSIVYERILETVPVFVLFLAGMTYFSSEEPIPFVLLGVTGIFLIWVKWDSFVRLSLHLFKAPVSPEEIERIASLKDMHGLNVAAIILSSVVWLLDVLRLKLITLAFGLNLAWSFIAVISIANLFFGLLAFTPGGVGIIEGGLIGTLTYFGIPTALAVSITLLERFVSYVVSSLVGLVVLLTSGGVEIWKALKSQ</sequence>
<keyword evidence="6 7" id="KW-0472">Membrane</keyword>
<dbReference type="GeneID" id="33324951"/>
<gene>
    <name evidence="8" type="ORF">A3L02_09260</name>
</gene>
<evidence type="ECO:0000256" key="1">
    <source>
        <dbReference type="ARBA" id="ARBA00004651"/>
    </source>
</evidence>
<feature type="transmembrane region" description="Helical" evidence="7">
    <location>
        <begin position="210"/>
        <end position="229"/>
    </location>
</feature>
<keyword evidence="9" id="KW-1185">Reference proteome</keyword>
<evidence type="ECO:0000256" key="5">
    <source>
        <dbReference type="ARBA" id="ARBA00022989"/>
    </source>
</evidence>
<name>A0A218P498_THECE</name>
<evidence type="ECO:0000256" key="3">
    <source>
        <dbReference type="ARBA" id="ARBA00022475"/>
    </source>
</evidence>
<dbReference type="RefSeq" id="WP_088863652.1">
    <property type="nucleotide sequence ID" value="NZ_CP014854.1"/>
</dbReference>
<evidence type="ECO:0000256" key="2">
    <source>
        <dbReference type="ARBA" id="ARBA00011061"/>
    </source>
</evidence>
<dbReference type="PANTHER" id="PTHR39087:SF2">
    <property type="entry name" value="UPF0104 MEMBRANE PROTEIN MJ1595"/>
    <property type="match status" value="1"/>
</dbReference>
<keyword evidence="3" id="KW-1003">Cell membrane</keyword>
<feature type="transmembrane region" description="Helical" evidence="7">
    <location>
        <begin position="23"/>
        <end position="40"/>
    </location>
</feature>
<feature type="transmembrane region" description="Helical" evidence="7">
    <location>
        <begin position="179"/>
        <end position="198"/>
    </location>
</feature>
<keyword evidence="5 7" id="KW-1133">Transmembrane helix</keyword>
<organism evidence="8 9">
    <name type="scientific">Thermococcus celer Vu 13 = JCM 8558</name>
    <dbReference type="NCBI Taxonomy" id="1293037"/>
    <lineage>
        <taxon>Archaea</taxon>
        <taxon>Methanobacteriati</taxon>
        <taxon>Methanobacteriota</taxon>
        <taxon>Thermococci</taxon>
        <taxon>Thermococcales</taxon>
        <taxon>Thermococcaceae</taxon>
        <taxon>Thermococcus</taxon>
    </lineage>
</organism>
<evidence type="ECO:0000313" key="8">
    <source>
        <dbReference type="EMBL" id="ASI99736.1"/>
    </source>
</evidence>
<dbReference type="KEGG" id="tce:A3L02_09260"/>
<feature type="transmembrane region" description="Helical" evidence="7">
    <location>
        <begin position="130"/>
        <end position="147"/>
    </location>
</feature>
<dbReference type="NCBIfam" id="TIGR00374">
    <property type="entry name" value="flippase-like domain"/>
    <property type="match status" value="2"/>
</dbReference>
<dbReference type="GO" id="GO:0005886">
    <property type="term" value="C:plasma membrane"/>
    <property type="evidence" value="ECO:0007669"/>
    <property type="project" value="UniProtKB-SubCell"/>
</dbReference>
<protein>
    <recommendedName>
        <fullName evidence="10">Flippase-like domain-containing protein</fullName>
    </recommendedName>
</protein>
<evidence type="ECO:0000313" key="9">
    <source>
        <dbReference type="Proteomes" id="UP000197156"/>
    </source>
</evidence>
<dbReference type="PANTHER" id="PTHR39087">
    <property type="entry name" value="UPF0104 MEMBRANE PROTEIN MJ1595"/>
    <property type="match status" value="1"/>
</dbReference>
<feature type="transmembrane region" description="Helical" evidence="7">
    <location>
        <begin position="107"/>
        <end position="124"/>
    </location>
</feature>
<evidence type="ECO:0000256" key="6">
    <source>
        <dbReference type="ARBA" id="ARBA00023136"/>
    </source>
</evidence>
<proteinExistence type="inferred from homology"/>
<comment type="subcellular location">
    <subcellularLocation>
        <location evidence="1">Cell membrane</location>
        <topology evidence="1">Multi-pass membrane protein</topology>
    </subcellularLocation>
</comment>
<dbReference type="OrthoDB" id="15513at2157"/>
<feature type="transmembrane region" description="Helical" evidence="7">
    <location>
        <begin position="267"/>
        <end position="287"/>
    </location>
</feature>
<evidence type="ECO:0000256" key="7">
    <source>
        <dbReference type="SAM" id="Phobius"/>
    </source>
</evidence>
<dbReference type="EMBL" id="CP014854">
    <property type="protein sequence ID" value="ASI99736.1"/>
    <property type="molecule type" value="Genomic_DNA"/>
</dbReference>